<evidence type="ECO:0000259" key="2">
    <source>
        <dbReference type="Pfam" id="PF04843"/>
    </source>
</evidence>
<sequence length="578" mass="68157">MPRRKNWRAAEAKRGANNPKKQRLTDLTGDTGPINSTKFDLDMGDTDTLNNSNSNNMGDTDLHSNINNNNLNQNSNNCAKETSQIQTDILLNKSNKSYAKKDFHSNIQNDLLQNHNEQTKNNSELEVSKKFYSFNAHFLRFGTFDQYATKFDDESRGNQCTCNSLVFLSLSTINFDPNTLNLDYILNKGDEIYRKHVRELKTQGLFKNMLLNFDEIPVEIEISEGIFTINKLSILFGIALQYKELSGFLTLQEAIKNCITQSNKFLIMIGAICSAVYYCNQVYYFFDPHSHSECTLNNSLDSSGKSILIGFADLYDLVSYLYAFYTSLQIDLDSQYEILPVSIHCKDTEIVLNKQIKNYFEDQKLRNTKQKEFDYQYTKLCGKEHSVSNEKEDQAVLLKSQVFTKVPRFEYMKTYMQNRRTNKTYREKEKQKDLIAKRYLRKDKDFKKREVAAKRNARKNEDFRKRELGAKREIRKDVNFRKAEAESKKSRRNNFDLRQIERQREIAAKRNARMNEDFRKRELGVKREIRKDVNFRKAEAKSKKSRRNNFDFRQRDKENLLLKKRLERMMFSKEKKQK</sequence>
<reference evidence="3 4" key="1">
    <citation type="submission" date="2020-06" db="EMBL/GenBank/DDBJ databases">
        <authorList>
            <person name="Li R."/>
            <person name="Bekaert M."/>
        </authorList>
    </citation>
    <scope>NUCLEOTIDE SEQUENCE [LARGE SCALE GENOMIC DNA]</scope>
    <source>
        <strain evidence="4">wild</strain>
    </source>
</reference>
<evidence type="ECO:0000256" key="1">
    <source>
        <dbReference type="SAM" id="MobiDB-lite"/>
    </source>
</evidence>
<evidence type="ECO:0000313" key="3">
    <source>
        <dbReference type="EMBL" id="CAC5391862.1"/>
    </source>
</evidence>
<protein>
    <recommendedName>
        <fullName evidence="2">Peptidase C76 domain-containing protein</fullName>
    </recommendedName>
</protein>
<accession>A0A6J8C858</accession>
<dbReference type="Pfam" id="PF04843">
    <property type="entry name" value="Herpes_teg_N"/>
    <property type="match status" value="1"/>
</dbReference>
<feature type="region of interest" description="Disordered" evidence="1">
    <location>
        <begin position="1"/>
        <end position="44"/>
    </location>
</feature>
<dbReference type="OrthoDB" id="7916681at2759"/>
<dbReference type="Gene3D" id="3.90.70.120">
    <property type="match status" value="1"/>
</dbReference>
<dbReference type="EMBL" id="CACVKT020004853">
    <property type="protein sequence ID" value="CAC5391862.1"/>
    <property type="molecule type" value="Genomic_DNA"/>
</dbReference>
<dbReference type="PANTHER" id="PTHR40552">
    <property type="entry name" value="AT05186P-RELATED"/>
    <property type="match status" value="1"/>
</dbReference>
<dbReference type="AlphaFoldDB" id="A0A6J8C858"/>
<keyword evidence="4" id="KW-1185">Reference proteome</keyword>
<dbReference type="SUPFAM" id="SSF54001">
    <property type="entry name" value="Cysteine proteinases"/>
    <property type="match status" value="1"/>
</dbReference>
<dbReference type="PANTHER" id="PTHR40552:SF6">
    <property type="entry name" value="FI09606P-RELATED"/>
    <property type="match status" value="1"/>
</dbReference>
<dbReference type="InterPro" id="IPR038765">
    <property type="entry name" value="Papain-like_cys_pep_sf"/>
</dbReference>
<gene>
    <name evidence="3" type="ORF">MCOR_26841</name>
</gene>
<dbReference type="InterPro" id="IPR006928">
    <property type="entry name" value="Herpes_teg_USP"/>
</dbReference>
<dbReference type="Proteomes" id="UP000507470">
    <property type="component" value="Unassembled WGS sequence"/>
</dbReference>
<feature type="domain" description="Peptidase C76" evidence="2">
    <location>
        <begin position="145"/>
        <end position="295"/>
    </location>
</feature>
<evidence type="ECO:0000313" key="4">
    <source>
        <dbReference type="Proteomes" id="UP000507470"/>
    </source>
</evidence>
<proteinExistence type="predicted"/>
<name>A0A6J8C858_MYTCO</name>
<organism evidence="3 4">
    <name type="scientific">Mytilus coruscus</name>
    <name type="common">Sea mussel</name>
    <dbReference type="NCBI Taxonomy" id="42192"/>
    <lineage>
        <taxon>Eukaryota</taxon>
        <taxon>Metazoa</taxon>
        <taxon>Spiralia</taxon>
        <taxon>Lophotrochozoa</taxon>
        <taxon>Mollusca</taxon>
        <taxon>Bivalvia</taxon>
        <taxon>Autobranchia</taxon>
        <taxon>Pteriomorphia</taxon>
        <taxon>Mytilida</taxon>
        <taxon>Mytiloidea</taxon>
        <taxon>Mytilidae</taxon>
        <taxon>Mytilinae</taxon>
        <taxon>Mytilus</taxon>
    </lineage>
</organism>